<evidence type="ECO:0000256" key="3">
    <source>
        <dbReference type="ARBA" id="ARBA00022490"/>
    </source>
</evidence>
<dbReference type="InterPro" id="IPR057335">
    <property type="entry name" value="Beta-barrel_SelB"/>
</dbReference>
<dbReference type="InterPro" id="IPR027417">
    <property type="entry name" value="P-loop_NTPase"/>
</dbReference>
<evidence type="ECO:0000313" key="10">
    <source>
        <dbReference type="EMBL" id="HGE99623.1"/>
    </source>
</evidence>
<dbReference type="PANTHER" id="PTHR43721:SF22">
    <property type="entry name" value="ELONGATION FACTOR TU, MITOCHONDRIAL"/>
    <property type="match status" value="1"/>
</dbReference>
<proteinExistence type="predicted"/>
<comment type="subcellular location">
    <subcellularLocation>
        <location evidence="1">Cytoplasm</location>
    </subcellularLocation>
</comment>
<gene>
    <name evidence="10" type="primary">selB</name>
    <name evidence="10" type="ORF">ENX07_06105</name>
</gene>
<dbReference type="Gene3D" id="3.40.50.300">
    <property type="entry name" value="P-loop containing nucleotide triphosphate hydrolases"/>
    <property type="match status" value="1"/>
</dbReference>
<dbReference type="InterPro" id="IPR036390">
    <property type="entry name" value="WH_DNA-bd_sf"/>
</dbReference>
<dbReference type="GO" id="GO:0001514">
    <property type="term" value="P:selenocysteine incorporation"/>
    <property type="evidence" value="ECO:0007669"/>
    <property type="project" value="InterPro"/>
</dbReference>
<organism evidence="10">
    <name type="scientific">candidate division WOR-3 bacterium</name>
    <dbReference type="NCBI Taxonomy" id="2052148"/>
    <lineage>
        <taxon>Bacteria</taxon>
        <taxon>Bacteria division WOR-3</taxon>
    </lineage>
</organism>
<keyword evidence="3" id="KW-0963">Cytoplasm</keyword>
<dbReference type="EMBL" id="DTMQ01000040">
    <property type="protein sequence ID" value="HGE99623.1"/>
    <property type="molecule type" value="Genomic_DNA"/>
</dbReference>
<keyword evidence="10" id="KW-0251">Elongation factor</keyword>
<evidence type="ECO:0000256" key="2">
    <source>
        <dbReference type="ARBA" id="ARBA00015953"/>
    </source>
</evidence>
<dbReference type="NCBIfam" id="TIGR00231">
    <property type="entry name" value="small_GTP"/>
    <property type="match status" value="1"/>
</dbReference>
<dbReference type="GO" id="GO:0005525">
    <property type="term" value="F:GTP binding"/>
    <property type="evidence" value="ECO:0007669"/>
    <property type="project" value="UniProtKB-KW"/>
</dbReference>
<dbReference type="InterPro" id="IPR000795">
    <property type="entry name" value="T_Tr_GTP-bd_dom"/>
</dbReference>
<dbReference type="Pfam" id="PF09106">
    <property type="entry name" value="WHD_2nd_SelB"/>
    <property type="match status" value="1"/>
</dbReference>
<keyword evidence="5" id="KW-0648">Protein biosynthesis</keyword>
<dbReference type="SUPFAM" id="SSF50447">
    <property type="entry name" value="Translation proteins"/>
    <property type="match status" value="1"/>
</dbReference>
<dbReference type="Pfam" id="PF25461">
    <property type="entry name" value="Beta-barrel_SelB"/>
    <property type="match status" value="1"/>
</dbReference>
<evidence type="ECO:0000259" key="9">
    <source>
        <dbReference type="PROSITE" id="PS51722"/>
    </source>
</evidence>
<dbReference type="Pfam" id="PF09107">
    <property type="entry name" value="WHD_3rd_SelB"/>
    <property type="match status" value="1"/>
</dbReference>
<protein>
    <recommendedName>
        <fullName evidence="2">Selenocysteine-specific elongation factor</fullName>
    </recommendedName>
    <alternativeName>
        <fullName evidence="8">SelB translation factor</fullName>
    </alternativeName>
</protein>
<dbReference type="SUPFAM" id="SSF52540">
    <property type="entry name" value="P-loop containing nucleoside triphosphate hydrolases"/>
    <property type="match status" value="1"/>
</dbReference>
<keyword evidence="4" id="KW-0547">Nucleotide-binding</keyword>
<dbReference type="InterPro" id="IPR004161">
    <property type="entry name" value="EFTu-like_2"/>
</dbReference>
<dbReference type="InterPro" id="IPR005225">
    <property type="entry name" value="Small_GTP-bd"/>
</dbReference>
<dbReference type="InterPro" id="IPR009000">
    <property type="entry name" value="Transl_B-barrel_sf"/>
</dbReference>
<sequence>MHCVIGTCGHIDHGKTALVTALTGYNPDRLKEEKERGMTTDLGFAFYGDSATIIDVPGHEKFIRHMIAGAHTVDLVLLVVAANEGVRLQTTEHFEITKLLGIKRGIIVITKIDLVDKETLYLVQEEVRNLVRGSYLASSPIVFVSSLTGEGIETLRGLIDKMIEETPPKEDRGYFRCHVDRSFRIKGFGQVVAGTILSGSVRVGDTLEVAPKGFLVRVRGLQRHKKEIEKAEMGERVAINILGQEKEEIIRGDVLIEPKSLEPTHFFSGYVTLLRNNSIKRGKRFKLHIGTKETLARIYPLFRDEIPPGESDYCQIFTEEMIVCEIQDPFILRSFSPPMTIGGGKVLEVCQRKVKRGDASLLSHLSRLNSPEKKVVVYELVNSSGFHPISEKEIGRRAGLTNLKEILSELREEGKIKECAGYITTTNYEKAKEKIKSIISDYHKENPYKTGIRYSELISRLAQEMAPPLREKVLQEVIEEGVLVMEKETIKLSGFQISLTEEEKGLAEKVVSFLKGKGFMPPDEKELIKHFAGEKRYGKVIGILKETGDLIEIGGFLFPRETVERAKEILVSLLTERKEITPSEYRERLNTTRRYVIPLLNYFDSSGITIRKGDLRILKRSTV</sequence>
<dbReference type="SUPFAM" id="SSF46785">
    <property type="entry name" value="Winged helix' DNA-binding domain"/>
    <property type="match status" value="2"/>
</dbReference>
<name>A0A7C3UQ03_UNCW3</name>
<evidence type="ECO:0000256" key="4">
    <source>
        <dbReference type="ARBA" id="ARBA00022741"/>
    </source>
</evidence>
<dbReference type="PANTHER" id="PTHR43721">
    <property type="entry name" value="ELONGATION FACTOR TU-RELATED"/>
    <property type="match status" value="1"/>
</dbReference>
<dbReference type="GO" id="GO:0005737">
    <property type="term" value="C:cytoplasm"/>
    <property type="evidence" value="ECO:0007669"/>
    <property type="project" value="UniProtKB-SubCell"/>
</dbReference>
<dbReference type="InterPro" id="IPR050055">
    <property type="entry name" value="EF-Tu_GTPase"/>
</dbReference>
<evidence type="ECO:0000256" key="8">
    <source>
        <dbReference type="ARBA" id="ARBA00031615"/>
    </source>
</evidence>
<dbReference type="Pfam" id="PF03144">
    <property type="entry name" value="GTP_EFTU_D2"/>
    <property type="match status" value="1"/>
</dbReference>
<dbReference type="Gene3D" id="1.10.10.2770">
    <property type="match status" value="1"/>
</dbReference>
<dbReference type="CDD" id="cd15491">
    <property type="entry name" value="selB_III"/>
    <property type="match status" value="1"/>
</dbReference>
<comment type="function">
    <text evidence="7">Translation factor necessary for the incorporation of selenocysteine into proteins. It probably replaces EF-Tu for the insertion of selenocysteine directed by the UGA codon. SelB binds GTP and GDP.</text>
</comment>
<evidence type="ECO:0000256" key="1">
    <source>
        <dbReference type="ARBA" id="ARBA00004496"/>
    </source>
</evidence>
<keyword evidence="6" id="KW-0342">GTP-binding</keyword>
<dbReference type="InterPro" id="IPR015190">
    <property type="entry name" value="Elong_fac_SelB-wing-hlx_typ-2"/>
</dbReference>
<dbReference type="Gene3D" id="1.10.10.10">
    <property type="entry name" value="Winged helix-like DNA-binding domain superfamily/Winged helix DNA-binding domain"/>
    <property type="match status" value="1"/>
</dbReference>
<dbReference type="InterPro" id="IPR036388">
    <property type="entry name" value="WH-like_DNA-bd_sf"/>
</dbReference>
<dbReference type="Pfam" id="PF00009">
    <property type="entry name" value="GTP_EFTU"/>
    <property type="match status" value="1"/>
</dbReference>
<dbReference type="SUPFAM" id="SSF50465">
    <property type="entry name" value="EF-Tu/eEF-1alpha/eIF2-gamma C-terminal domain"/>
    <property type="match status" value="1"/>
</dbReference>
<dbReference type="NCBIfam" id="TIGR00475">
    <property type="entry name" value="selB"/>
    <property type="match status" value="1"/>
</dbReference>
<dbReference type="PROSITE" id="PS51722">
    <property type="entry name" value="G_TR_2"/>
    <property type="match status" value="1"/>
</dbReference>
<dbReference type="Gene3D" id="2.40.30.10">
    <property type="entry name" value="Translation factors"/>
    <property type="match status" value="1"/>
</dbReference>
<dbReference type="InterPro" id="IPR004535">
    <property type="entry name" value="Transl_elong_SelB"/>
</dbReference>
<dbReference type="GO" id="GO:0003924">
    <property type="term" value="F:GTPase activity"/>
    <property type="evidence" value="ECO:0007669"/>
    <property type="project" value="InterPro"/>
</dbReference>
<evidence type="ECO:0000256" key="6">
    <source>
        <dbReference type="ARBA" id="ARBA00023134"/>
    </source>
</evidence>
<dbReference type="AlphaFoldDB" id="A0A7C3UQ03"/>
<dbReference type="InterPro" id="IPR015191">
    <property type="entry name" value="SelB_WHD4"/>
</dbReference>
<dbReference type="GO" id="GO:0003723">
    <property type="term" value="F:RNA binding"/>
    <property type="evidence" value="ECO:0007669"/>
    <property type="project" value="InterPro"/>
</dbReference>
<reference evidence="10" key="1">
    <citation type="journal article" date="2020" name="mSystems">
        <title>Genome- and Community-Level Interaction Insights into Carbon Utilization and Element Cycling Functions of Hydrothermarchaeota in Hydrothermal Sediment.</title>
        <authorList>
            <person name="Zhou Z."/>
            <person name="Liu Y."/>
            <person name="Xu W."/>
            <person name="Pan J."/>
            <person name="Luo Z.H."/>
            <person name="Li M."/>
        </authorList>
    </citation>
    <scope>NUCLEOTIDE SEQUENCE [LARGE SCALE GENOMIC DNA]</scope>
    <source>
        <strain evidence="10">SpSt-906</strain>
    </source>
</reference>
<dbReference type="CDD" id="cd04171">
    <property type="entry name" value="SelB"/>
    <property type="match status" value="1"/>
</dbReference>
<accession>A0A7C3UQ03</accession>
<dbReference type="InterPro" id="IPR009001">
    <property type="entry name" value="Transl_elong_EF1A/Init_IF2_C"/>
</dbReference>
<evidence type="ECO:0000256" key="5">
    <source>
        <dbReference type="ARBA" id="ARBA00022917"/>
    </source>
</evidence>
<feature type="domain" description="Tr-type G" evidence="9">
    <location>
        <begin position="1"/>
        <end position="168"/>
    </location>
</feature>
<evidence type="ECO:0000256" key="7">
    <source>
        <dbReference type="ARBA" id="ARBA00025526"/>
    </source>
</evidence>
<comment type="caution">
    <text evidence="10">The sequence shown here is derived from an EMBL/GenBank/DDBJ whole genome shotgun (WGS) entry which is preliminary data.</text>
</comment>
<dbReference type="GO" id="GO:0003746">
    <property type="term" value="F:translation elongation factor activity"/>
    <property type="evidence" value="ECO:0007669"/>
    <property type="project" value="UniProtKB-KW"/>
</dbReference>